<feature type="domain" description="V-ATPase proteolipid subunit C-like" evidence="12">
    <location>
        <begin position="8"/>
        <end position="70"/>
    </location>
</feature>
<keyword evidence="4 11" id="KW-0138">CF(0)</keyword>
<accession>A0A9D1CR75</accession>
<gene>
    <name evidence="11" type="primary">atpE</name>
    <name evidence="13" type="ORF">IAB73_03240</name>
</gene>
<proteinExistence type="inferred from homology"/>
<dbReference type="InterPro" id="IPR000454">
    <property type="entry name" value="ATP_synth_F0_csu"/>
</dbReference>
<keyword evidence="9 11" id="KW-0446">Lipid-binding</keyword>
<dbReference type="Gene3D" id="1.20.20.10">
    <property type="entry name" value="F1F0 ATP synthase subunit C"/>
    <property type="match status" value="1"/>
</dbReference>
<keyword evidence="8 11" id="KW-0406">Ion transport</keyword>
<dbReference type="EMBL" id="DVFJ01000009">
    <property type="protein sequence ID" value="HIQ71209.1"/>
    <property type="molecule type" value="Genomic_DNA"/>
</dbReference>
<comment type="caution">
    <text evidence="13">The sequence shown here is derived from an EMBL/GenBank/DDBJ whole genome shotgun (WGS) entry which is preliminary data.</text>
</comment>
<evidence type="ECO:0000256" key="6">
    <source>
        <dbReference type="ARBA" id="ARBA00022781"/>
    </source>
</evidence>
<evidence type="ECO:0000313" key="14">
    <source>
        <dbReference type="Proteomes" id="UP000886887"/>
    </source>
</evidence>
<evidence type="ECO:0000256" key="11">
    <source>
        <dbReference type="HAMAP-Rule" id="MF_01396"/>
    </source>
</evidence>
<organism evidence="13 14">
    <name type="scientific">Candidatus Onthenecus intestinigallinarum</name>
    <dbReference type="NCBI Taxonomy" id="2840875"/>
    <lineage>
        <taxon>Bacteria</taxon>
        <taxon>Bacillati</taxon>
        <taxon>Bacillota</taxon>
        <taxon>Clostridia</taxon>
        <taxon>Eubacteriales</taxon>
        <taxon>Candidatus Onthenecus</taxon>
    </lineage>
</organism>
<comment type="function">
    <text evidence="11">F(1)F(0) ATP synthase produces ATP from ADP in the presence of a proton or sodium gradient. F-type ATPases consist of two structural domains, F(1) containing the extramembraneous catalytic core and F(0) containing the membrane proton channel, linked together by a central stalk and a peripheral stalk. During catalysis, ATP synthesis in the catalytic domain of F(1) is coupled via a rotary mechanism of the central stalk subunits to proton translocation.</text>
</comment>
<dbReference type="PRINTS" id="PR00124">
    <property type="entry name" value="ATPASEC"/>
</dbReference>
<dbReference type="InterPro" id="IPR020537">
    <property type="entry name" value="ATP_synth_F0_csu_DDCD_BS"/>
</dbReference>
<evidence type="ECO:0000256" key="4">
    <source>
        <dbReference type="ARBA" id="ARBA00022547"/>
    </source>
</evidence>
<dbReference type="AlphaFoldDB" id="A0A9D1CR75"/>
<dbReference type="GO" id="GO:0046933">
    <property type="term" value="F:proton-transporting ATP synthase activity, rotational mechanism"/>
    <property type="evidence" value="ECO:0007669"/>
    <property type="project" value="UniProtKB-UniRule"/>
</dbReference>
<comment type="caution">
    <text evidence="11">Lacks conserved residue(s) required for the propagation of feature annotation.</text>
</comment>
<feature type="site" description="Reversibly protonated during proton transport" evidence="11">
    <location>
        <position position="58"/>
    </location>
</feature>
<evidence type="ECO:0000256" key="5">
    <source>
        <dbReference type="ARBA" id="ARBA00022692"/>
    </source>
</evidence>
<dbReference type="InterPro" id="IPR038662">
    <property type="entry name" value="ATP_synth_F0_csu_sf"/>
</dbReference>
<keyword evidence="10 11" id="KW-0472">Membrane</keyword>
<evidence type="ECO:0000256" key="8">
    <source>
        <dbReference type="ARBA" id="ARBA00023065"/>
    </source>
</evidence>
<evidence type="ECO:0000256" key="2">
    <source>
        <dbReference type="ARBA" id="ARBA00006704"/>
    </source>
</evidence>
<dbReference type="Pfam" id="PF00137">
    <property type="entry name" value="ATP-synt_C"/>
    <property type="match status" value="1"/>
</dbReference>
<feature type="transmembrane region" description="Helical" evidence="11">
    <location>
        <begin position="51"/>
        <end position="74"/>
    </location>
</feature>
<evidence type="ECO:0000256" key="1">
    <source>
        <dbReference type="ARBA" id="ARBA00004141"/>
    </source>
</evidence>
<sequence>MTTSAKALSAAIAIGLAAGLGALAMGTAIAKSAEAISRQPEAEGSIRTTLMLGLVFVETAIIYALIVAILVIFVL</sequence>
<keyword evidence="5 11" id="KW-0812">Transmembrane</keyword>
<comment type="subcellular location">
    <subcellularLocation>
        <location evidence="11">Cell membrane</location>
        <topology evidence="11">Multi-pass membrane protein</topology>
    </subcellularLocation>
    <subcellularLocation>
        <location evidence="1">Membrane</location>
        <topology evidence="1">Multi-pass membrane protein</topology>
    </subcellularLocation>
</comment>
<evidence type="ECO:0000256" key="10">
    <source>
        <dbReference type="ARBA" id="ARBA00023136"/>
    </source>
</evidence>
<comment type="function">
    <text evidence="11">Key component of the F(0) channel; it plays a direct role in translocation across the membrane. A homomeric c-ring of between 10-14 subunits forms the central stalk rotor element with the F(1) delta and epsilon subunits.</text>
</comment>
<keyword evidence="7 11" id="KW-1133">Transmembrane helix</keyword>
<dbReference type="GO" id="GO:0005886">
    <property type="term" value="C:plasma membrane"/>
    <property type="evidence" value="ECO:0007669"/>
    <property type="project" value="UniProtKB-SubCell"/>
</dbReference>
<dbReference type="HAMAP" id="MF_01396">
    <property type="entry name" value="ATP_synth_c_bact"/>
    <property type="match status" value="1"/>
</dbReference>
<evidence type="ECO:0000256" key="7">
    <source>
        <dbReference type="ARBA" id="ARBA00022989"/>
    </source>
</evidence>
<evidence type="ECO:0000256" key="3">
    <source>
        <dbReference type="ARBA" id="ARBA00022448"/>
    </source>
</evidence>
<keyword evidence="3 11" id="KW-0813">Transport</keyword>
<dbReference type="Proteomes" id="UP000886887">
    <property type="component" value="Unassembled WGS sequence"/>
</dbReference>
<dbReference type="GO" id="GO:0045259">
    <property type="term" value="C:proton-transporting ATP synthase complex"/>
    <property type="evidence" value="ECO:0007669"/>
    <property type="project" value="UniProtKB-KW"/>
</dbReference>
<reference evidence="13" key="2">
    <citation type="journal article" date="2021" name="PeerJ">
        <title>Extensive microbial diversity within the chicken gut microbiome revealed by metagenomics and culture.</title>
        <authorList>
            <person name="Gilroy R."/>
            <person name="Ravi A."/>
            <person name="Getino M."/>
            <person name="Pursley I."/>
            <person name="Horton D.L."/>
            <person name="Alikhan N.F."/>
            <person name="Baker D."/>
            <person name="Gharbi K."/>
            <person name="Hall N."/>
            <person name="Watson M."/>
            <person name="Adriaenssens E.M."/>
            <person name="Foster-Nyarko E."/>
            <person name="Jarju S."/>
            <person name="Secka A."/>
            <person name="Antonio M."/>
            <person name="Oren A."/>
            <person name="Chaudhuri R.R."/>
            <person name="La Ragione R."/>
            <person name="Hildebrand F."/>
            <person name="Pallen M.J."/>
        </authorList>
    </citation>
    <scope>NUCLEOTIDE SEQUENCE</scope>
    <source>
        <strain evidence="13">ChiSxjej2B14-6234</strain>
    </source>
</reference>
<dbReference type="GO" id="GO:0033177">
    <property type="term" value="C:proton-transporting two-sector ATPase complex, proton-transporting domain"/>
    <property type="evidence" value="ECO:0007669"/>
    <property type="project" value="InterPro"/>
</dbReference>
<comment type="similarity">
    <text evidence="2 11">Belongs to the ATPase C chain family.</text>
</comment>
<protein>
    <recommendedName>
        <fullName evidence="11">ATP synthase subunit c</fullName>
    </recommendedName>
    <alternativeName>
        <fullName evidence="11">ATP synthase F(0) sector subunit c</fullName>
    </alternativeName>
    <alternativeName>
        <fullName evidence="11">F-type ATPase subunit c</fullName>
        <shortName evidence="11">F-ATPase subunit c</shortName>
    </alternativeName>
    <alternativeName>
        <fullName evidence="11">Lipid-binding protein</fullName>
    </alternativeName>
</protein>
<dbReference type="PROSITE" id="PS00605">
    <property type="entry name" value="ATPASE_C"/>
    <property type="match status" value="1"/>
</dbReference>
<dbReference type="InterPro" id="IPR035921">
    <property type="entry name" value="F/V-ATP_Csub_sf"/>
</dbReference>
<dbReference type="SUPFAM" id="SSF81333">
    <property type="entry name" value="F1F0 ATP synthase subunit C"/>
    <property type="match status" value="1"/>
</dbReference>
<evidence type="ECO:0000256" key="9">
    <source>
        <dbReference type="ARBA" id="ARBA00023121"/>
    </source>
</evidence>
<dbReference type="GO" id="GO:0008289">
    <property type="term" value="F:lipid binding"/>
    <property type="evidence" value="ECO:0007669"/>
    <property type="project" value="UniProtKB-KW"/>
</dbReference>
<evidence type="ECO:0000313" key="13">
    <source>
        <dbReference type="EMBL" id="HIQ71209.1"/>
    </source>
</evidence>
<name>A0A9D1CR75_9FIRM</name>
<keyword evidence="6 11" id="KW-0375">Hydrogen ion transport</keyword>
<keyword evidence="11" id="KW-1003">Cell membrane</keyword>
<dbReference type="InterPro" id="IPR002379">
    <property type="entry name" value="ATPase_proteolipid_c-like_dom"/>
</dbReference>
<keyword evidence="11" id="KW-0066">ATP synthesis</keyword>
<reference evidence="13" key="1">
    <citation type="submission" date="2020-10" db="EMBL/GenBank/DDBJ databases">
        <authorList>
            <person name="Gilroy R."/>
        </authorList>
    </citation>
    <scope>NUCLEOTIDE SEQUENCE</scope>
    <source>
        <strain evidence="13">ChiSxjej2B14-6234</strain>
    </source>
</reference>
<evidence type="ECO:0000259" key="12">
    <source>
        <dbReference type="Pfam" id="PF00137"/>
    </source>
</evidence>